<evidence type="ECO:0000256" key="2">
    <source>
        <dbReference type="ARBA" id="ARBA00022692"/>
    </source>
</evidence>
<dbReference type="Proteomes" id="UP000182544">
    <property type="component" value="Unassembled WGS sequence"/>
</dbReference>
<dbReference type="PANTHER" id="PTHR46730">
    <property type="entry name" value="POLYCYSTIN-1"/>
    <property type="match status" value="1"/>
</dbReference>
<dbReference type="STRING" id="369401.SAMN05428642_103555"/>
<proteinExistence type="predicted"/>
<dbReference type="InterPro" id="IPR035986">
    <property type="entry name" value="PKD_dom_sf"/>
</dbReference>
<dbReference type="InterPro" id="IPR022409">
    <property type="entry name" value="PKD/Chitinase_dom"/>
</dbReference>
<keyword evidence="2" id="KW-0812">Transmembrane</keyword>
<keyword evidence="9" id="KW-1185">Reference proteome</keyword>
<sequence length="349" mass="37536">MKQFKNYNLSLLAVTVISLFIIACSSDDSTPKDSTADFSVSISDLDVSFTSNTKYAVSLSWDFGDGETSTTINPTHTYSEAGDYSVTLTTVAAVGGNPDTITKTISVLEINPKANFTFEIDDKTVTFTNTSERAVSYEWDFGDGESSTEENPAHTYAEYGDYSITLTTTGVENSTPAMVTKTLTLELGGAFVSVDVENVDFSLPGAGKQSNWDNVPGWNSDTTATDSGVEEGDAGWFAFKKSNDPSVYNLTDHVIAANEEFKINLDASESYNTSQIIVTLYYDTGDGVRNVLADQTFDLLPDNATANFELTANASSASVGAKLGIMIDNISTDGNDGWTNFSNVQLFAK</sequence>
<evidence type="ECO:0000313" key="8">
    <source>
        <dbReference type="EMBL" id="SFZ94082.1"/>
    </source>
</evidence>
<feature type="chain" id="PRO_5012724359" evidence="6">
    <location>
        <begin position="24"/>
        <end position="349"/>
    </location>
</feature>
<protein>
    <submittedName>
        <fullName evidence="8">PKD repeat-containing protein</fullName>
    </submittedName>
</protein>
<evidence type="ECO:0000256" key="3">
    <source>
        <dbReference type="ARBA" id="ARBA00022737"/>
    </source>
</evidence>
<evidence type="ECO:0000256" key="6">
    <source>
        <dbReference type="SAM" id="SignalP"/>
    </source>
</evidence>
<dbReference type="CDD" id="cd00146">
    <property type="entry name" value="PKD"/>
    <property type="match status" value="2"/>
</dbReference>
<dbReference type="GO" id="GO:0005886">
    <property type="term" value="C:plasma membrane"/>
    <property type="evidence" value="ECO:0007669"/>
    <property type="project" value="TreeGrafter"/>
</dbReference>
<dbReference type="InterPro" id="IPR013783">
    <property type="entry name" value="Ig-like_fold"/>
</dbReference>
<feature type="domain" description="PKD" evidence="7">
    <location>
        <begin position="57"/>
        <end position="107"/>
    </location>
</feature>
<reference evidence="8 9" key="1">
    <citation type="submission" date="2016-10" db="EMBL/GenBank/DDBJ databases">
        <authorList>
            <person name="de Groot N.N."/>
        </authorList>
    </citation>
    <scope>NUCLEOTIDE SEQUENCE [LARGE SCALE GENOMIC DNA]</scope>
    <source>
        <strain evidence="8 9">DSM 18180</strain>
    </source>
</reference>
<gene>
    <name evidence="8" type="ORF">SAMN05428642_103555</name>
</gene>
<dbReference type="EMBL" id="FPKV01000003">
    <property type="protein sequence ID" value="SFZ94082.1"/>
    <property type="molecule type" value="Genomic_DNA"/>
</dbReference>
<dbReference type="OrthoDB" id="1491481at2"/>
<comment type="subcellular location">
    <subcellularLocation>
        <location evidence="1">Membrane</location>
        <topology evidence="1">Multi-pass membrane protein</topology>
    </subcellularLocation>
</comment>
<feature type="domain" description="PKD" evidence="7">
    <location>
        <begin position="135"/>
        <end position="190"/>
    </location>
</feature>
<dbReference type="GO" id="GO:0005261">
    <property type="term" value="F:monoatomic cation channel activity"/>
    <property type="evidence" value="ECO:0007669"/>
    <property type="project" value="TreeGrafter"/>
</dbReference>
<evidence type="ECO:0000259" key="7">
    <source>
        <dbReference type="PROSITE" id="PS50093"/>
    </source>
</evidence>
<dbReference type="SUPFAM" id="SSF49299">
    <property type="entry name" value="PKD domain"/>
    <property type="match status" value="2"/>
</dbReference>
<keyword evidence="4" id="KW-1133">Transmembrane helix</keyword>
<evidence type="ECO:0000256" key="5">
    <source>
        <dbReference type="ARBA" id="ARBA00023136"/>
    </source>
</evidence>
<keyword evidence="6" id="KW-0732">Signal</keyword>
<dbReference type="RefSeq" id="WP_072403147.1">
    <property type="nucleotide sequence ID" value="NZ_FPKV01000003.1"/>
</dbReference>
<dbReference type="PROSITE" id="PS50093">
    <property type="entry name" value="PKD"/>
    <property type="match status" value="2"/>
</dbReference>
<dbReference type="PROSITE" id="PS51257">
    <property type="entry name" value="PROKAR_LIPOPROTEIN"/>
    <property type="match status" value="1"/>
</dbReference>
<organism evidence="8 9">
    <name type="scientific">Flaviramulus basaltis</name>
    <dbReference type="NCBI Taxonomy" id="369401"/>
    <lineage>
        <taxon>Bacteria</taxon>
        <taxon>Pseudomonadati</taxon>
        <taxon>Bacteroidota</taxon>
        <taxon>Flavobacteriia</taxon>
        <taxon>Flavobacteriales</taxon>
        <taxon>Flavobacteriaceae</taxon>
        <taxon>Flaviramulus</taxon>
    </lineage>
</organism>
<accession>A0A1K2IPA0</accession>
<dbReference type="AlphaFoldDB" id="A0A1K2IPA0"/>
<keyword evidence="3" id="KW-0677">Repeat</keyword>
<name>A0A1K2IPA0_9FLAO</name>
<keyword evidence="5" id="KW-0472">Membrane</keyword>
<dbReference type="InterPro" id="IPR000601">
    <property type="entry name" value="PKD_dom"/>
</dbReference>
<dbReference type="PANTHER" id="PTHR46730:SF4">
    <property type="entry name" value="POLYCYSTIC KIDNEY DISEASE PROTEIN 1-LIKE 1"/>
    <property type="match status" value="1"/>
</dbReference>
<feature type="signal peptide" evidence="6">
    <location>
        <begin position="1"/>
        <end position="23"/>
    </location>
</feature>
<dbReference type="SMART" id="SM00089">
    <property type="entry name" value="PKD"/>
    <property type="match status" value="2"/>
</dbReference>
<dbReference type="GO" id="GO:0006816">
    <property type="term" value="P:calcium ion transport"/>
    <property type="evidence" value="ECO:0007669"/>
    <property type="project" value="TreeGrafter"/>
</dbReference>
<evidence type="ECO:0000256" key="4">
    <source>
        <dbReference type="ARBA" id="ARBA00022989"/>
    </source>
</evidence>
<dbReference type="Pfam" id="PF18911">
    <property type="entry name" value="PKD_4"/>
    <property type="match status" value="2"/>
</dbReference>
<evidence type="ECO:0000313" key="9">
    <source>
        <dbReference type="Proteomes" id="UP000182544"/>
    </source>
</evidence>
<evidence type="ECO:0000256" key="1">
    <source>
        <dbReference type="ARBA" id="ARBA00004141"/>
    </source>
</evidence>
<dbReference type="Gene3D" id="2.60.40.10">
    <property type="entry name" value="Immunoglobulins"/>
    <property type="match status" value="2"/>
</dbReference>